<evidence type="ECO:0000256" key="1">
    <source>
        <dbReference type="SAM" id="MobiDB-lite"/>
    </source>
</evidence>
<sequence>MTLSCMDKLWIKFKSLYLRITFSKFTLAFMIFGLLHCFAQGLIQSLMFSLDSDANTLVTSIVDEAQISKRELPWLTRQGDDLDLKLCREVPIDLTVPSCFTVFQSGQPNLTLSARDQKWEIGSSRIVNESLSTTSDAQGVTVQLPYDRGTQFFSTQCTETLVYPQQVLQNFKREDLSQICVQFWLFFMSFAAVAYDSVPHTVALLCARILTTAWSAYALWRLSDIDTVFRALVSDSASACQVDLFPTYFQSRRPLALGDLMLNITALVISACLSINLLKVSSSRTFKRVGAPPEIMRIYHYFLAVFVCLQLSGFLLMTAMGLWIDQLFNTGVAYISRHTTIYIAAFLFTTITLVPWIMLGWFAVRRERRPFMTAFLSLGFVFIAVWSIMFYSQVYRWQFIQFPFFACITIQSFVVLIASCLLGVVCWRNFDKGLDHYLYVEDVLSNSDFEPAVFPRDLEKGDAADDVPDFSELELKPRYRAEVLDIKGPAAPHSPYDPFRAERGGD</sequence>
<keyword evidence="2" id="KW-0812">Transmembrane</keyword>
<feature type="transmembrane region" description="Helical" evidence="2">
    <location>
        <begin position="260"/>
        <end position="278"/>
    </location>
</feature>
<accession>A0A0C9T6V6</accession>
<dbReference type="PANTHER" id="PTHR34391">
    <property type="entry name" value="UPF0658 GOLGI APPARATUS MEMBRANE PROTEIN C1952.10C-RELATED"/>
    <property type="match status" value="1"/>
</dbReference>
<dbReference type="OrthoDB" id="2684482at2759"/>
<evidence type="ECO:0000313" key="3">
    <source>
        <dbReference type="EMBL" id="KII83848.1"/>
    </source>
</evidence>
<feature type="region of interest" description="Disordered" evidence="1">
    <location>
        <begin position="486"/>
        <end position="506"/>
    </location>
</feature>
<dbReference type="PANTHER" id="PTHR34391:SF2">
    <property type="entry name" value="TRP C-TERMINAL DOMAIN-CONTAINING PROTEIN"/>
    <property type="match status" value="1"/>
</dbReference>
<dbReference type="EMBL" id="KN832574">
    <property type="protein sequence ID" value="KII83848.1"/>
    <property type="molecule type" value="Genomic_DNA"/>
</dbReference>
<organism evidence="3 4">
    <name type="scientific">Plicaturopsis crispa FD-325 SS-3</name>
    <dbReference type="NCBI Taxonomy" id="944288"/>
    <lineage>
        <taxon>Eukaryota</taxon>
        <taxon>Fungi</taxon>
        <taxon>Dikarya</taxon>
        <taxon>Basidiomycota</taxon>
        <taxon>Agaricomycotina</taxon>
        <taxon>Agaricomycetes</taxon>
        <taxon>Agaricomycetidae</taxon>
        <taxon>Amylocorticiales</taxon>
        <taxon>Amylocorticiaceae</taxon>
        <taxon>Plicatura</taxon>
        <taxon>Plicaturopsis crispa</taxon>
    </lineage>
</organism>
<reference evidence="3 4" key="1">
    <citation type="submission" date="2014-06" db="EMBL/GenBank/DDBJ databases">
        <title>Evolutionary Origins and Diversification of the Mycorrhizal Mutualists.</title>
        <authorList>
            <consortium name="DOE Joint Genome Institute"/>
            <consortium name="Mycorrhizal Genomics Consortium"/>
            <person name="Kohler A."/>
            <person name="Kuo A."/>
            <person name="Nagy L.G."/>
            <person name="Floudas D."/>
            <person name="Copeland A."/>
            <person name="Barry K.W."/>
            <person name="Cichocki N."/>
            <person name="Veneault-Fourrey C."/>
            <person name="LaButti K."/>
            <person name="Lindquist E.A."/>
            <person name="Lipzen A."/>
            <person name="Lundell T."/>
            <person name="Morin E."/>
            <person name="Murat C."/>
            <person name="Riley R."/>
            <person name="Ohm R."/>
            <person name="Sun H."/>
            <person name="Tunlid A."/>
            <person name="Henrissat B."/>
            <person name="Grigoriev I.V."/>
            <person name="Hibbett D.S."/>
            <person name="Martin F."/>
        </authorList>
    </citation>
    <scope>NUCLEOTIDE SEQUENCE [LARGE SCALE GENOMIC DNA]</scope>
    <source>
        <strain evidence="3 4">FD-325 SS-3</strain>
    </source>
</reference>
<feature type="transmembrane region" description="Helical" evidence="2">
    <location>
        <begin position="298"/>
        <end position="321"/>
    </location>
</feature>
<evidence type="ECO:0000256" key="2">
    <source>
        <dbReference type="SAM" id="Phobius"/>
    </source>
</evidence>
<proteinExistence type="predicted"/>
<evidence type="ECO:0000313" key="4">
    <source>
        <dbReference type="Proteomes" id="UP000053263"/>
    </source>
</evidence>
<keyword evidence="2" id="KW-1133">Transmembrane helix</keyword>
<feature type="transmembrane region" description="Helical" evidence="2">
    <location>
        <begin position="341"/>
        <end position="364"/>
    </location>
</feature>
<gene>
    <name evidence="3" type="ORF">PLICRDRAFT_58289</name>
</gene>
<keyword evidence="4" id="KW-1185">Reference proteome</keyword>
<keyword evidence="2" id="KW-0472">Membrane</keyword>
<protein>
    <submittedName>
        <fullName evidence="3">Uncharacterized protein</fullName>
    </submittedName>
</protein>
<dbReference type="InterPro" id="IPR040410">
    <property type="entry name" value="UPF0658_Golgi"/>
</dbReference>
<dbReference type="HOGENOM" id="CLU_021809_2_0_1"/>
<dbReference type="AlphaFoldDB" id="A0A0C9T6V6"/>
<dbReference type="Proteomes" id="UP000053263">
    <property type="component" value="Unassembled WGS sequence"/>
</dbReference>
<name>A0A0C9T6V6_PLICR</name>
<feature type="transmembrane region" description="Helical" evidence="2">
    <location>
        <begin position="371"/>
        <end position="391"/>
    </location>
</feature>
<dbReference type="GO" id="GO:0005794">
    <property type="term" value="C:Golgi apparatus"/>
    <property type="evidence" value="ECO:0007669"/>
    <property type="project" value="TreeGrafter"/>
</dbReference>
<feature type="transmembrane region" description="Helical" evidence="2">
    <location>
        <begin position="403"/>
        <end position="427"/>
    </location>
</feature>